<accession>A0ABW2PWS8</accession>
<comment type="caution">
    <text evidence="1">The sequence shown here is derived from an EMBL/GenBank/DDBJ whole genome shotgun (WGS) entry which is preliminary data.</text>
</comment>
<protein>
    <submittedName>
        <fullName evidence="1">Uncharacterized protein</fullName>
    </submittedName>
</protein>
<dbReference type="RefSeq" id="WP_380966099.1">
    <property type="nucleotide sequence ID" value="NZ_JBHTCO010000014.1"/>
</dbReference>
<gene>
    <name evidence="1" type="ORF">ACFQRG_11525</name>
</gene>
<evidence type="ECO:0000313" key="1">
    <source>
        <dbReference type="EMBL" id="MFC7393584.1"/>
    </source>
</evidence>
<name>A0ABW2PWS8_9BACL</name>
<organism evidence="1 2">
    <name type="scientific">Scopulibacillus cellulosilyticus</name>
    <dbReference type="NCBI Taxonomy" id="2665665"/>
    <lineage>
        <taxon>Bacteria</taxon>
        <taxon>Bacillati</taxon>
        <taxon>Bacillota</taxon>
        <taxon>Bacilli</taxon>
        <taxon>Bacillales</taxon>
        <taxon>Sporolactobacillaceae</taxon>
        <taxon>Scopulibacillus</taxon>
    </lineage>
</organism>
<proteinExistence type="predicted"/>
<dbReference type="EMBL" id="JBHTCO010000014">
    <property type="protein sequence ID" value="MFC7393584.1"/>
    <property type="molecule type" value="Genomic_DNA"/>
</dbReference>
<keyword evidence="2" id="KW-1185">Reference proteome</keyword>
<sequence>MAHLIKLDECISRYQLDLNTYINRFIQIKRRRFEQWKTAWETQAGQIYKSKLRGITTQEEFKAKFHLWLFKQQIKWATSTAEKFSECPPHYLKDHWLKQCLAELNDVTLLFCNPVIQMKKAAVPLESIILTPYEIWCVKHLQGEKQSVFQTLSQRKWREITSRGQINIVNPLISLRHTGAIVSNILKQHHITRPVRLCLLSMQSYIENVENAGQIEFYDCRGAAGWLENLNKPHSLLKHDQLVAAKTLYKYCSTKANNRKNQEPTYQLN</sequence>
<reference evidence="2" key="1">
    <citation type="journal article" date="2019" name="Int. J. Syst. Evol. Microbiol.">
        <title>The Global Catalogue of Microorganisms (GCM) 10K type strain sequencing project: providing services to taxonomists for standard genome sequencing and annotation.</title>
        <authorList>
            <consortium name="The Broad Institute Genomics Platform"/>
            <consortium name="The Broad Institute Genome Sequencing Center for Infectious Disease"/>
            <person name="Wu L."/>
            <person name="Ma J."/>
        </authorList>
    </citation>
    <scope>NUCLEOTIDE SEQUENCE [LARGE SCALE GENOMIC DNA]</scope>
    <source>
        <strain evidence="2">CGMCC 1.16305</strain>
    </source>
</reference>
<evidence type="ECO:0000313" key="2">
    <source>
        <dbReference type="Proteomes" id="UP001596505"/>
    </source>
</evidence>
<dbReference type="Proteomes" id="UP001596505">
    <property type="component" value="Unassembled WGS sequence"/>
</dbReference>